<keyword evidence="3" id="KW-0238">DNA-binding</keyword>
<dbReference type="SMART" id="SM00534">
    <property type="entry name" value="MUTSac"/>
    <property type="match status" value="1"/>
</dbReference>
<dbReference type="EMBL" id="JAHXPT010000001">
    <property type="protein sequence ID" value="MBW6408846.1"/>
    <property type="molecule type" value="Genomic_DNA"/>
</dbReference>
<protein>
    <submittedName>
        <fullName evidence="6">DNA mismatch repair protein MutS</fullName>
    </submittedName>
</protein>
<dbReference type="Pfam" id="PF00488">
    <property type="entry name" value="MutS_V"/>
    <property type="match status" value="1"/>
</dbReference>
<gene>
    <name evidence="6" type="ORF">KYD98_01915</name>
</gene>
<evidence type="ECO:0000313" key="6">
    <source>
        <dbReference type="EMBL" id="MBW6408846.1"/>
    </source>
</evidence>
<keyword evidence="4" id="KW-0812">Transmembrane</keyword>
<evidence type="ECO:0000256" key="2">
    <source>
        <dbReference type="ARBA" id="ARBA00022840"/>
    </source>
</evidence>
<proteinExistence type="predicted"/>
<accession>A0ABS7AJL4</accession>
<dbReference type="InterPro" id="IPR027417">
    <property type="entry name" value="P-loop_NTPase"/>
</dbReference>
<keyword evidence="4" id="KW-1133">Transmembrane helix</keyword>
<keyword evidence="4" id="KW-0472">Membrane</keyword>
<dbReference type="Proteomes" id="UP001519921">
    <property type="component" value="Unassembled WGS sequence"/>
</dbReference>
<feature type="transmembrane region" description="Helical" evidence="4">
    <location>
        <begin position="21"/>
        <end position="47"/>
    </location>
</feature>
<dbReference type="SUPFAM" id="SSF52540">
    <property type="entry name" value="P-loop containing nucleoside triphosphate hydrolases"/>
    <property type="match status" value="1"/>
</dbReference>
<evidence type="ECO:0000256" key="1">
    <source>
        <dbReference type="ARBA" id="ARBA00022741"/>
    </source>
</evidence>
<dbReference type="PANTHER" id="PTHR11361:SF99">
    <property type="entry name" value="DNA MISMATCH REPAIR PROTEIN"/>
    <property type="match status" value="1"/>
</dbReference>
<evidence type="ECO:0000313" key="7">
    <source>
        <dbReference type="Proteomes" id="UP001519921"/>
    </source>
</evidence>
<keyword evidence="2" id="KW-0067">ATP-binding</keyword>
<dbReference type="PANTHER" id="PTHR11361">
    <property type="entry name" value="DNA MISMATCH REPAIR PROTEIN MUTS FAMILY MEMBER"/>
    <property type="match status" value="1"/>
</dbReference>
<evidence type="ECO:0000256" key="3">
    <source>
        <dbReference type="ARBA" id="ARBA00023125"/>
    </source>
</evidence>
<organism evidence="6 7">
    <name type="scientific">Clostridium weizhouense</name>
    <dbReference type="NCBI Taxonomy" id="2859781"/>
    <lineage>
        <taxon>Bacteria</taxon>
        <taxon>Bacillati</taxon>
        <taxon>Bacillota</taxon>
        <taxon>Clostridia</taxon>
        <taxon>Eubacteriales</taxon>
        <taxon>Clostridiaceae</taxon>
        <taxon>Clostridium</taxon>
    </lineage>
</organism>
<reference evidence="6 7" key="1">
    <citation type="submission" date="2021-07" db="EMBL/GenBank/DDBJ databases">
        <title>Clostridium weizhouense sp. nov., an anaerobic bacterium isolated from activated sludge of Petroleum wastewater.</title>
        <authorList>
            <person name="Li Q."/>
        </authorList>
    </citation>
    <scope>NUCLEOTIDE SEQUENCE [LARGE SCALE GENOMIC DNA]</scope>
    <source>
        <strain evidence="6 7">YB-6</strain>
    </source>
</reference>
<evidence type="ECO:0000259" key="5">
    <source>
        <dbReference type="SMART" id="SM00534"/>
    </source>
</evidence>
<dbReference type="CDD" id="cd03283">
    <property type="entry name" value="ABC_MutS-like"/>
    <property type="match status" value="1"/>
</dbReference>
<keyword evidence="7" id="KW-1185">Reference proteome</keyword>
<sequence length="597" mass="68794">MDISKKFYEDKIAENVKTSNILLKQINIISWSRLIILILMLLIDYLLYKNGEYTSLIVSSIMFISGFIGVVIYHSNKLEAKKRSDIIININKRGLDRLSGEFKKFKDNGSEYLDENNPFINDLNVFGQNSIFQFINSTVTKGGRERLVNILGLKEEVNKKSIVNKQFAIKELADKVEWRQKFILEGSMRKSSDRAIRELIGWGKKGNSIKFISVIISYTFIFVNFVSILLSLMNILPLSFILLVFMIDFIVIKMLTKNMIEDINLFNDIKNDVKEYSEILSLIENETFESEHLKELKDKLINNQVSSKIEMKKISNLLDWIGDSSYNAVYFVLNVLVFSDVFIMRKLDLWKNKNGKYLEKWLDVMNEFDALSSISNLAFDYKNWSYPIILDNSYICGEDIAHPLLGEKAIKNNFSIKNSEKVALITGSNMSGKSTFLRTLGSNLVLSYIGAPVCAKEFSCGIMKIYTCITTRDNLEENISSFYAEILRIKILIEACKKEEKVFFLLDEIFKGTNSKDRHTGAIVLIKQLIKYGGIGLVSTHDLELCDLEKEDDRIINYNFREFYKDNKINFDYKLRQGKSETQNAIHLMKLAGIELS</sequence>
<dbReference type="InterPro" id="IPR000432">
    <property type="entry name" value="DNA_mismatch_repair_MutS_C"/>
</dbReference>
<comment type="caution">
    <text evidence="6">The sequence shown here is derived from an EMBL/GenBank/DDBJ whole genome shotgun (WGS) entry which is preliminary data.</text>
</comment>
<keyword evidence="1" id="KW-0547">Nucleotide-binding</keyword>
<feature type="domain" description="DNA mismatch repair proteins mutS family" evidence="5">
    <location>
        <begin position="420"/>
        <end position="597"/>
    </location>
</feature>
<name>A0ABS7AJL4_9CLOT</name>
<feature type="transmembrane region" description="Helical" evidence="4">
    <location>
        <begin position="53"/>
        <end position="73"/>
    </location>
</feature>
<dbReference type="Gene3D" id="3.40.50.300">
    <property type="entry name" value="P-loop containing nucleotide triphosphate hydrolases"/>
    <property type="match status" value="1"/>
</dbReference>
<feature type="transmembrane region" description="Helical" evidence="4">
    <location>
        <begin position="211"/>
        <end position="230"/>
    </location>
</feature>
<evidence type="ECO:0000256" key="4">
    <source>
        <dbReference type="SAM" id="Phobius"/>
    </source>
</evidence>
<dbReference type="RefSeq" id="WP_219777898.1">
    <property type="nucleotide sequence ID" value="NZ_JAHXPT010000001.1"/>
</dbReference>
<dbReference type="InterPro" id="IPR045076">
    <property type="entry name" value="MutS"/>
</dbReference>